<organism evidence="2 3">
    <name type="scientific">Elsinoe australis</name>
    <dbReference type="NCBI Taxonomy" id="40998"/>
    <lineage>
        <taxon>Eukaryota</taxon>
        <taxon>Fungi</taxon>
        <taxon>Dikarya</taxon>
        <taxon>Ascomycota</taxon>
        <taxon>Pezizomycotina</taxon>
        <taxon>Dothideomycetes</taxon>
        <taxon>Dothideomycetidae</taxon>
        <taxon>Myriangiales</taxon>
        <taxon>Elsinoaceae</taxon>
        <taxon>Elsinoe</taxon>
    </lineage>
</organism>
<feature type="compositionally biased region" description="Basic and acidic residues" evidence="1">
    <location>
        <begin position="643"/>
        <end position="655"/>
    </location>
</feature>
<feature type="compositionally biased region" description="Low complexity" evidence="1">
    <location>
        <begin position="550"/>
        <end position="582"/>
    </location>
</feature>
<sequence>MYFGPTGMAVDPVILPAPASKHTHAASKRRSDPFSDRSSIQASYLSGSTTLPCLSELEPYKPLTPPLPPSSEEVIASIMNTSTSLPLLHKKMESYQLANFLKTTGPGPERSKKHQRTTSMPNFRLFKGKDKTGSQSTKPSVGELQRSRGLNELPTHEEELPPSVEVKISKSGTRYYQIIPVEPNEEDVEQGKVPRLSSEIIESRVSISFTEALQEWNTLVTTDRKDEGQHRDRTASGQTVRIITDADEVPVRPAASNPPSPVHDCTHGCAHYDGPKQTRENSPERFRRLDATTPLHSHPRLPKQASEDDLSALPPIPSISPTMSKGRSSKHKRTWSGTPGRNSTGAVAPNSSSRRIAFAGSHRRTPSKKSNSPGPPPPRIPLRTNRATTSIDGSQKGTSTGPHSPTKVSPILPSDDNFKSIGYHELEPVSPGENNHPSSSNSTGSSSEAAISTGRRWVVQSKAKGQEVPVIDVQIKAPSPRPRRVLRRARPGSSKGSIDTTGINKRMSLHQTSQPLSPFSGEEIHFPSHPIIRPFDSPGMPRPSSKTNLTPEPSSSSPAKATPSSSPPKNEISIPVRNTNGPRPRPRNARMPSPSITPKSRRHSRPPTAPTTPPPHYTPTARANDIQTISPMTIDASLPSPPPRRDLPPTPDQKRQMAQAAGQATHSRASSLSESEYTDASRSRKRVPQPLNFGRLVGKFPSPPGSVPESAKSLRGQDGGWGPMKVVGPGHAGHVVRQVSCKVPTSKFSPAVVGRQTEGMMPGLIGQGSEKEGGKVGLGSENSALLAAMQARMDAMERHNRLVEAALMAMLKVNGVAEGPDATGLSGLLGRGRDVSEAMRRTMGENETGDDGEQSKDRAEVEAFRQLTSIGHPAFASDGGVVVGAEVIPTPALPQTVYKERQTDEGVVTARQETSDRLHGLPVVSRQNSQASKGSARSRGSGKSAGSQGSLRSNGSQRSALDTYMKARGMMDTSRICFD</sequence>
<dbReference type="Proteomes" id="UP000243723">
    <property type="component" value="Unassembled WGS sequence"/>
</dbReference>
<feature type="region of interest" description="Disordered" evidence="1">
    <location>
        <begin position="20"/>
        <end position="41"/>
    </location>
</feature>
<feature type="compositionally biased region" description="Basic and acidic residues" evidence="1">
    <location>
        <begin position="273"/>
        <end position="290"/>
    </location>
</feature>
<feature type="region of interest" description="Disordered" evidence="1">
    <location>
        <begin position="901"/>
        <end position="958"/>
    </location>
</feature>
<feature type="compositionally biased region" description="Basic residues" evidence="1">
    <location>
        <begin position="481"/>
        <end position="490"/>
    </location>
</feature>
<evidence type="ECO:0000256" key="1">
    <source>
        <dbReference type="SAM" id="MobiDB-lite"/>
    </source>
</evidence>
<feature type="region of interest" description="Disordered" evidence="1">
    <location>
        <begin position="101"/>
        <end position="160"/>
    </location>
</feature>
<name>A0A2P7YC03_9PEZI</name>
<keyword evidence="3" id="KW-1185">Reference proteome</keyword>
<comment type="caution">
    <text evidence="2">The sequence shown here is derived from an EMBL/GenBank/DDBJ whole genome shotgun (WGS) entry which is preliminary data.</text>
</comment>
<dbReference type="AlphaFoldDB" id="A0A2P7YC03"/>
<feature type="region of interest" description="Disordered" evidence="1">
    <location>
        <begin position="246"/>
        <end position="716"/>
    </location>
</feature>
<feature type="compositionally biased region" description="Polar residues" evidence="1">
    <location>
        <begin position="385"/>
        <end position="407"/>
    </location>
</feature>
<dbReference type="EMBL" id="NHZQ01000448">
    <property type="protein sequence ID" value="PSK33482.1"/>
    <property type="molecule type" value="Genomic_DNA"/>
</dbReference>
<evidence type="ECO:0000313" key="2">
    <source>
        <dbReference type="EMBL" id="PSK33482.1"/>
    </source>
</evidence>
<feature type="compositionally biased region" description="Polar residues" evidence="1">
    <location>
        <begin position="494"/>
        <end position="517"/>
    </location>
</feature>
<evidence type="ECO:0000313" key="3">
    <source>
        <dbReference type="Proteomes" id="UP000243723"/>
    </source>
</evidence>
<gene>
    <name evidence="2" type="ORF">B9Z65_7369</name>
</gene>
<feature type="compositionally biased region" description="Polar residues" evidence="1">
    <location>
        <begin position="335"/>
        <end position="354"/>
    </location>
</feature>
<feature type="compositionally biased region" description="Basic and acidic residues" evidence="1">
    <location>
        <begin position="416"/>
        <end position="427"/>
    </location>
</feature>
<protein>
    <submittedName>
        <fullName evidence="2">RNA-binding protein rsd1</fullName>
    </submittedName>
</protein>
<proteinExistence type="predicted"/>
<feature type="compositionally biased region" description="Low complexity" evidence="1">
    <location>
        <begin position="438"/>
        <end position="454"/>
    </location>
</feature>
<reference evidence="2 3" key="1">
    <citation type="submission" date="2017-05" db="EMBL/GenBank/DDBJ databases">
        <title>Draft genome sequence of Elsinoe australis.</title>
        <authorList>
            <person name="Cheng Q."/>
        </authorList>
    </citation>
    <scope>NUCLEOTIDE SEQUENCE [LARGE SCALE GENOMIC DNA]</scope>
    <source>
        <strain evidence="2 3">NL1</strain>
    </source>
</reference>
<feature type="compositionally biased region" description="Low complexity" evidence="1">
    <location>
        <begin position="929"/>
        <end position="950"/>
    </location>
</feature>
<feature type="compositionally biased region" description="Polar residues" evidence="1">
    <location>
        <begin position="662"/>
        <end position="680"/>
    </location>
</feature>
<accession>A0A2P7YC03</accession>
<dbReference type="OrthoDB" id="3832538at2759"/>
<feature type="compositionally biased region" description="Pro residues" evidence="1">
    <location>
        <begin position="607"/>
        <end position="617"/>
    </location>
</feature>